<dbReference type="RefSeq" id="WP_189173922.1">
    <property type="nucleotide sequence ID" value="NZ_BMNG01000005.1"/>
</dbReference>
<sequence>MTDNERYLSAAEVAIYLSSRARTALVDGKKEAAVALVEVGHAYAFLAEADVPLPRDGGIKLPYTATRLPVPRATVDGGATDTVTPRPEAASASASGTTTTVEGPTGDGEDRIDDGGDDEDTDGAVPRLLLRAYHAVLAAGGAMYGTDLAEVLGVRAQQVGKDMTKILRDVGISRPNNGTVRPTAGEPYRNGYLAETFAAAIAAYRVRAELADVA</sequence>
<evidence type="ECO:0000256" key="1">
    <source>
        <dbReference type="SAM" id="MobiDB-lite"/>
    </source>
</evidence>
<organism evidence="2 3">
    <name type="scientific">Streptomyces lasiicapitis</name>
    <dbReference type="NCBI Taxonomy" id="1923961"/>
    <lineage>
        <taxon>Bacteria</taxon>
        <taxon>Bacillati</taxon>
        <taxon>Actinomycetota</taxon>
        <taxon>Actinomycetes</taxon>
        <taxon>Kitasatosporales</taxon>
        <taxon>Streptomycetaceae</taxon>
        <taxon>Streptomyces</taxon>
    </lineage>
</organism>
<comment type="caution">
    <text evidence="2">The sequence shown here is derived from an EMBL/GenBank/DDBJ whole genome shotgun (WGS) entry which is preliminary data.</text>
</comment>
<reference evidence="3" key="1">
    <citation type="journal article" date="2019" name="Int. J. Syst. Evol. Microbiol.">
        <title>The Global Catalogue of Microorganisms (GCM) 10K type strain sequencing project: providing services to taxonomists for standard genome sequencing and annotation.</title>
        <authorList>
            <consortium name="The Broad Institute Genomics Platform"/>
            <consortium name="The Broad Institute Genome Sequencing Center for Infectious Disease"/>
            <person name="Wu L."/>
            <person name="Ma J."/>
        </authorList>
    </citation>
    <scope>NUCLEOTIDE SEQUENCE [LARGE SCALE GENOMIC DNA]</scope>
    <source>
        <strain evidence="3">CGMCC 4.7349</strain>
    </source>
</reference>
<feature type="compositionally biased region" description="Low complexity" evidence="1">
    <location>
        <begin position="89"/>
        <end position="100"/>
    </location>
</feature>
<evidence type="ECO:0000313" key="3">
    <source>
        <dbReference type="Proteomes" id="UP000656881"/>
    </source>
</evidence>
<proteinExistence type="predicted"/>
<keyword evidence="3" id="KW-1185">Reference proteome</keyword>
<accession>A0ABQ2LRK1</accession>
<dbReference type="EMBL" id="BMNG01000005">
    <property type="protein sequence ID" value="GGO42470.1"/>
    <property type="molecule type" value="Genomic_DNA"/>
</dbReference>
<name>A0ABQ2LRK1_9ACTN</name>
<protein>
    <submittedName>
        <fullName evidence="2">Uncharacterized protein</fullName>
    </submittedName>
</protein>
<feature type="region of interest" description="Disordered" evidence="1">
    <location>
        <begin position="72"/>
        <end position="123"/>
    </location>
</feature>
<gene>
    <name evidence="2" type="ORF">GCM10012286_24000</name>
</gene>
<feature type="compositionally biased region" description="Acidic residues" evidence="1">
    <location>
        <begin position="110"/>
        <end position="122"/>
    </location>
</feature>
<dbReference type="Proteomes" id="UP000656881">
    <property type="component" value="Unassembled WGS sequence"/>
</dbReference>
<evidence type="ECO:0000313" key="2">
    <source>
        <dbReference type="EMBL" id="GGO42470.1"/>
    </source>
</evidence>